<keyword evidence="5" id="KW-0067">ATP-binding</keyword>
<name>A0AAD0S3P4_9GAMM</name>
<dbReference type="GeneID" id="99507704"/>
<dbReference type="PANTHER" id="PTHR43085:SF15">
    <property type="entry name" value="2-DEHYDRO-3-DEOXYGLUCONOKINASE"/>
    <property type="match status" value="1"/>
</dbReference>
<dbReference type="InterPro" id="IPR011611">
    <property type="entry name" value="PfkB_dom"/>
</dbReference>
<proteinExistence type="inferred from homology"/>
<evidence type="ECO:0000259" key="15">
    <source>
        <dbReference type="Pfam" id="PF00294"/>
    </source>
</evidence>
<dbReference type="GO" id="GO:0019698">
    <property type="term" value="P:D-galacturonate catabolic process"/>
    <property type="evidence" value="ECO:0007669"/>
    <property type="project" value="TreeGrafter"/>
</dbReference>
<organism evidence="16 17">
    <name type="scientific">Pseudoalteromonas lipolytica</name>
    <dbReference type="NCBI Taxonomy" id="570156"/>
    <lineage>
        <taxon>Bacteria</taxon>
        <taxon>Pseudomonadati</taxon>
        <taxon>Pseudomonadota</taxon>
        <taxon>Gammaproteobacteria</taxon>
        <taxon>Alteromonadales</taxon>
        <taxon>Pseudoalteromonadaceae</taxon>
        <taxon>Pseudoalteromonas</taxon>
    </lineage>
</organism>
<reference evidence="16 17" key="1">
    <citation type="submission" date="2018-08" db="EMBL/GenBank/DDBJ databases">
        <title>Draft genome sequence of Pseudoalteromonas donghaensis HJ51.</title>
        <authorList>
            <person name="Oh J."/>
            <person name="Roh D."/>
        </authorList>
    </citation>
    <scope>NUCLEOTIDE SEQUENCE [LARGE SCALE GENOMIC DNA]</scope>
    <source>
        <strain evidence="16 17">HJ51</strain>
        <plasmid evidence="16 17">unnamed1</plasmid>
    </source>
</reference>
<dbReference type="InterPro" id="IPR029056">
    <property type="entry name" value="Ribokinase-like"/>
</dbReference>
<dbReference type="InterPro" id="IPR002173">
    <property type="entry name" value="Carboh/pur_kinase_PfkB_CS"/>
</dbReference>
<evidence type="ECO:0000256" key="14">
    <source>
        <dbReference type="ARBA" id="ARBA00080545"/>
    </source>
</evidence>
<evidence type="ECO:0000256" key="10">
    <source>
        <dbReference type="ARBA" id="ARBA00054997"/>
    </source>
</evidence>
<protein>
    <recommendedName>
        <fullName evidence="12">2-dehydro-3-deoxygluconokinase</fullName>
        <ecNumber evidence="11">2.7.1.45</ecNumber>
    </recommendedName>
    <alternativeName>
        <fullName evidence="13">2-keto-3-deoxygluconokinase</fullName>
    </alternativeName>
    <alternativeName>
        <fullName evidence="14">3-deoxy-2-oxo-D-gluconate kinase</fullName>
    </alternativeName>
    <alternativeName>
        <fullName evidence="8">KDG kinase</fullName>
    </alternativeName>
</protein>
<dbReference type="GO" id="GO:0005829">
    <property type="term" value="C:cytosol"/>
    <property type="evidence" value="ECO:0007669"/>
    <property type="project" value="TreeGrafter"/>
</dbReference>
<evidence type="ECO:0000256" key="12">
    <source>
        <dbReference type="ARBA" id="ARBA00067931"/>
    </source>
</evidence>
<dbReference type="GO" id="GO:0042840">
    <property type="term" value="P:D-glucuronate catabolic process"/>
    <property type="evidence" value="ECO:0007669"/>
    <property type="project" value="TreeGrafter"/>
</dbReference>
<evidence type="ECO:0000256" key="6">
    <source>
        <dbReference type="ARBA" id="ARBA00023277"/>
    </source>
</evidence>
<dbReference type="Gene3D" id="3.40.1190.20">
    <property type="match status" value="1"/>
</dbReference>
<dbReference type="EMBL" id="CP032091">
    <property type="protein sequence ID" value="AXV67517.1"/>
    <property type="molecule type" value="Genomic_DNA"/>
</dbReference>
<dbReference type="GO" id="GO:0008673">
    <property type="term" value="F:2-dehydro-3-deoxygluconokinase activity"/>
    <property type="evidence" value="ECO:0007669"/>
    <property type="project" value="UniProtKB-EC"/>
</dbReference>
<dbReference type="KEGG" id="pdj:D0907_19650"/>
<feature type="domain" description="Carbohydrate kinase PfkB" evidence="15">
    <location>
        <begin position="4"/>
        <end position="304"/>
    </location>
</feature>
<sequence length="313" mass="34850">MSKKKIAIIGECMVELSGAIFGEMQQNFGGDTMNTAIYMKKLASERIDVNYVTVMGEDALSQAMITRWQDYQVNCDTVLTDSNKHAGLYMIQTDALGERTFQYWRNDSAAKYLVRHAKFADIVSQLKAVDAVYLSGISLAILPIDDCNILLNVLADLKVHGVKIIYDSNHRPTLWASQSHCQQSNNRMYQLADLALVTFEDEAQIWGFNNLTECREHLHQQGVRQLVIKTGEKGCQYSENSHSIVNQYDARLVDNVVDTTAAGDSFNAGFLSYWLLDHDIASCAEAGNLVAGQVIQQRGAIVPIDNSILNSTL</sequence>
<keyword evidence="3" id="KW-0547">Nucleotide-binding</keyword>
<dbReference type="RefSeq" id="WP_118845211.1">
    <property type="nucleotide sequence ID" value="NZ_CP032091.1"/>
</dbReference>
<evidence type="ECO:0000256" key="2">
    <source>
        <dbReference type="ARBA" id="ARBA00022679"/>
    </source>
</evidence>
<evidence type="ECO:0000313" key="16">
    <source>
        <dbReference type="EMBL" id="AXV67517.1"/>
    </source>
</evidence>
<dbReference type="CDD" id="cd01166">
    <property type="entry name" value="KdgK"/>
    <property type="match status" value="1"/>
</dbReference>
<dbReference type="Proteomes" id="UP000264605">
    <property type="component" value="Plasmid unnamed1"/>
</dbReference>
<comment type="function">
    <text evidence="10">Catalyzes the phosphorylation of 2-keto-3-deoxygluconate (KDG) to produce 2-keto-3-deoxy-6-phosphogluconate (KDPG).</text>
</comment>
<comment type="similarity">
    <text evidence="1">Belongs to the carbohydrate kinase PfkB family.</text>
</comment>
<dbReference type="GO" id="GO:0006974">
    <property type="term" value="P:DNA damage response"/>
    <property type="evidence" value="ECO:0007669"/>
    <property type="project" value="TreeGrafter"/>
</dbReference>
<dbReference type="FunFam" id="3.40.1190.20:FF:000011">
    <property type="entry name" value="2-dehydro-3-deoxygluconokinase, putative"/>
    <property type="match status" value="1"/>
</dbReference>
<comment type="catalytic activity">
    <reaction evidence="9">
        <text>2-dehydro-3-deoxy-D-gluconate + ATP = 2-dehydro-3-deoxy-6-phospho-D-gluconate + ADP + H(+)</text>
        <dbReference type="Rhea" id="RHEA:14797"/>
        <dbReference type="ChEBI" id="CHEBI:15378"/>
        <dbReference type="ChEBI" id="CHEBI:30616"/>
        <dbReference type="ChEBI" id="CHEBI:57569"/>
        <dbReference type="ChEBI" id="CHEBI:57990"/>
        <dbReference type="ChEBI" id="CHEBI:456216"/>
        <dbReference type="EC" id="2.7.1.45"/>
    </reaction>
</comment>
<evidence type="ECO:0000256" key="13">
    <source>
        <dbReference type="ARBA" id="ARBA00075711"/>
    </source>
</evidence>
<geneLocation type="plasmid" evidence="16 17">
    <name>unnamed1</name>
</geneLocation>
<evidence type="ECO:0000256" key="8">
    <source>
        <dbReference type="ARBA" id="ARBA00044254"/>
    </source>
</evidence>
<keyword evidence="2" id="KW-0808">Transferase</keyword>
<dbReference type="AlphaFoldDB" id="A0AAD0S3P4"/>
<dbReference type="GO" id="GO:0005524">
    <property type="term" value="F:ATP binding"/>
    <property type="evidence" value="ECO:0007669"/>
    <property type="project" value="UniProtKB-KW"/>
</dbReference>
<evidence type="ECO:0000256" key="3">
    <source>
        <dbReference type="ARBA" id="ARBA00022741"/>
    </source>
</evidence>
<evidence type="ECO:0000256" key="1">
    <source>
        <dbReference type="ARBA" id="ARBA00010688"/>
    </source>
</evidence>
<comment type="pathway">
    <text evidence="7">Carbohydrate acid metabolism; 2-dehydro-3-deoxy-D-gluconate degradation; D-glyceraldehyde 3-phosphate and pyruvate from 2-dehydro-3-deoxy-D-gluconate: step 1/2.</text>
</comment>
<dbReference type="Pfam" id="PF00294">
    <property type="entry name" value="PfkB"/>
    <property type="match status" value="1"/>
</dbReference>
<dbReference type="PANTHER" id="PTHR43085">
    <property type="entry name" value="HEXOKINASE FAMILY MEMBER"/>
    <property type="match status" value="1"/>
</dbReference>
<keyword evidence="16" id="KW-0614">Plasmid</keyword>
<dbReference type="EC" id="2.7.1.45" evidence="11"/>
<keyword evidence="4 16" id="KW-0418">Kinase</keyword>
<keyword evidence="6" id="KW-0119">Carbohydrate metabolism</keyword>
<evidence type="ECO:0000313" key="17">
    <source>
        <dbReference type="Proteomes" id="UP000264605"/>
    </source>
</evidence>
<evidence type="ECO:0000256" key="9">
    <source>
        <dbReference type="ARBA" id="ARBA00050729"/>
    </source>
</evidence>
<gene>
    <name evidence="16" type="ORF">D0907_19650</name>
</gene>
<dbReference type="InterPro" id="IPR050306">
    <property type="entry name" value="PfkB_Carbo_kinase"/>
</dbReference>
<accession>A0AAD0S3P4</accession>
<evidence type="ECO:0000256" key="7">
    <source>
        <dbReference type="ARBA" id="ARBA00043951"/>
    </source>
</evidence>
<evidence type="ECO:0000256" key="11">
    <source>
        <dbReference type="ARBA" id="ARBA00066369"/>
    </source>
</evidence>
<dbReference type="PROSITE" id="PS00584">
    <property type="entry name" value="PFKB_KINASES_2"/>
    <property type="match status" value="1"/>
</dbReference>
<evidence type="ECO:0000256" key="4">
    <source>
        <dbReference type="ARBA" id="ARBA00022777"/>
    </source>
</evidence>
<dbReference type="SUPFAM" id="SSF53613">
    <property type="entry name" value="Ribokinase-like"/>
    <property type="match status" value="1"/>
</dbReference>
<evidence type="ECO:0000256" key="5">
    <source>
        <dbReference type="ARBA" id="ARBA00022840"/>
    </source>
</evidence>